<evidence type="ECO:0000313" key="2">
    <source>
        <dbReference type="Proteomes" id="UP001519460"/>
    </source>
</evidence>
<accession>A0ABD0KES5</accession>
<proteinExistence type="predicted"/>
<reference evidence="1 2" key="1">
    <citation type="journal article" date="2023" name="Sci. Data">
        <title>Genome assembly of the Korean intertidal mud-creeper Batillaria attramentaria.</title>
        <authorList>
            <person name="Patra A.K."/>
            <person name="Ho P.T."/>
            <person name="Jun S."/>
            <person name="Lee S.J."/>
            <person name="Kim Y."/>
            <person name="Won Y.J."/>
        </authorList>
    </citation>
    <scope>NUCLEOTIDE SEQUENCE [LARGE SCALE GENOMIC DNA]</scope>
    <source>
        <strain evidence="1">Wonlab-2016</strain>
    </source>
</reference>
<feature type="non-terminal residue" evidence="1">
    <location>
        <position position="66"/>
    </location>
</feature>
<gene>
    <name evidence="1" type="ORF">BaRGS_00023184</name>
</gene>
<protein>
    <submittedName>
        <fullName evidence="1">Uncharacterized protein</fullName>
    </submittedName>
</protein>
<evidence type="ECO:0000313" key="1">
    <source>
        <dbReference type="EMBL" id="KAK7485609.1"/>
    </source>
</evidence>
<sequence length="66" mass="7304">IMPPLPKPHWPQLTTRLDHDLTRGECRVSSAERTHATISGSRYLRATADPHSLLGPAQRDGVYSAN</sequence>
<comment type="caution">
    <text evidence="1">The sequence shown here is derived from an EMBL/GenBank/DDBJ whole genome shotgun (WGS) entry which is preliminary data.</text>
</comment>
<keyword evidence="2" id="KW-1185">Reference proteome</keyword>
<name>A0ABD0KES5_9CAEN</name>
<dbReference type="Proteomes" id="UP001519460">
    <property type="component" value="Unassembled WGS sequence"/>
</dbReference>
<feature type="non-terminal residue" evidence="1">
    <location>
        <position position="1"/>
    </location>
</feature>
<organism evidence="1 2">
    <name type="scientific">Batillaria attramentaria</name>
    <dbReference type="NCBI Taxonomy" id="370345"/>
    <lineage>
        <taxon>Eukaryota</taxon>
        <taxon>Metazoa</taxon>
        <taxon>Spiralia</taxon>
        <taxon>Lophotrochozoa</taxon>
        <taxon>Mollusca</taxon>
        <taxon>Gastropoda</taxon>
        <taxon>Caenogastropoda</taxon>
        <taxon>Sorbeoconcha</taxon>
        <taxon>Cerithioidea</taxon>
        <taxon>Batillariidae</taxon>
        <taxon>Batillaria</taxon>
    </lineage>
</organism>
<dbReference type="EMBL" id="JACVVK020000192">
    <property type="protein sequence ID" value="KAK7485609.1"/>
    <property type="molecule type" value="Genomic_DNA"/>
</dbReference>
<dbReference type="AlphaFoldDB" id="A0ABD0KES5"/>